<dbReference type="RefSeq" id="WP_091621075.1">
    <property type="nucleotide sequence ID" value="NZ_FOEF01000012.1"/>
</dbReference>
<dbReference type="GO" id="GO:0003700">
    <property type="term" value="F:DNA-binding transcription factor activity"/>
    <property type="evidence" value="ECO:0007669"/>
    <property type="project" value="TreeGrafter"/>
</dbReference>
<dbReference type="Proteomes" id="UP000198582">
    <property type="component" value="Unassembled WGS sequence"/>
</dbReference>
<dbReference type="AlphaFoldDB" id="A0A1H8Y9Q3"/>
<dbReference type="InterPro" id="IPR050109">
    <property type="entry name" value="HTH-type_TetR-like_transc_reg"/>
</dbReference>
<evidence type="ECO:0000313" key="5">
    <source>
        <dbReference type="EMBL" id="SEP48885.1"/>
    </source>
</evidence>
<keyword evidence="1 2" id="KW-0238">DNA-binding</keyword>
<dbReference type="EMBL" id="FOEF01000012">
    <property type="protein sequence ID" value="SEP48885.1"/>
    <property type="molecule type" value="Genomic_DNA"/>
</dbReference>
<dbReference type="PANTHER" id="PTHR30055:SF200">
    <property type="entry name" value="HTH-TYPE TRANSCRIPTIONAL REPRESSOR BDCR"/>
    <property type="match status" value="1"/>
</dbReference>
<proteinExistence type="predicted"/>
<dbReference type="PANTHER" id="PTHR30055">
    <property type="entry name" value="HTH-TYPE TRANSCRIPTIONAL REGULATOR RUTR"/>
    <property type="match status" value="1"/>
</dbReference>
<dbReference type="SUPFAM" id="SSF46689">
    <property type="entry name" value="Homeodomain-like"/>
    <property type="match status" value="1"/>
</dbReference>
<dbReference type="InterPro" id="IPR009057">
    <property type="entry name" value="Homeodomain-like_sf"/>
</dbReference>
<dbReference type="PROSITE" id="PS50977">
    <property type="entry name" value="HTH_TETR_2"/>
    <property type="match status" value="1"/>
</dbReference>
<evidence type="ECO:0000259" key="4">
    <source>
        <dbReference type="PROSITE" id="PS50977"/>
    </source>
</evidence>
<feature type="domain" description="HTH tetR-type" evidence="4">
    <location>
        <begin position="5"/>
        <end position="65"/>
    </location>
</feature>
<dbReference type="Pfam" id="PF00440">
    <property type="entry name" value="TetR_N"/>
    <property type="match status" value="1"/>
</dbReference>
<sequence length="146" mass="15575">MASGPGERARLLSLTREVILARGVTGLSLSELARSIGSNNRMLLYHFGSLEELLAAAVDDILGGTVLLDRLDGLLRSPGTAPDRLGAAWQEIAERLPQLRVVLRALRHGRRPARSLCGLPGRRPRTVGAVSPDRGSTPSTPEGDLP</sequence>
<name>A0A1H8Y9Q3_9PSEU</name>
<feature type="region of interest" description="Disordered" evidence="3">
    <location>
        <begin position="114"/>
        <end position="146"/>
    </location>
</feature>
<dbReference type="OrthoDB" id="5177743at2"/>
<accession>A0A1H8Y9Q3</accession>
<dbReference type="STRING" id="394193.SAMN04489732_112185"/>
<keyword evidence="6" id="KW-1185">Reference proteome</keyword>
<dbReference type="InterPro" id="IPR001647">
    <property type="entry name" value="HTH_TetR"/>
</dbReference>
<evidence type="ECO:0000313" key="6">
    <source>
        <dbReference type="Proteomes" id="UP000198582"/>
    </source>
</evidence>
<reference evidence="5 6" key="1">
    <citation type="submission" date="2016-10" db="EMBL/GenBank/DDBJ databases">
        <authorList>
            <person name="de Groot N.N."/>
        </authorList>
    </citation>
    <scope>NUCLEOTIDE SEQUENCE [LARGE SCALE GENOMIC DNA]</scope>
    <source>
        <strain evidence="5 6">DSM 44993</strain>
    </source>
</reference>
<organism evidence="5 6">
    <name type="scientific">Amycolatopsis saalfeldensis</name>
    <dbReference type="NCBI Taxonomy" id="394193"/>
    <lineage>
        <taxon>Bacteria</taxon>
        <taxon>Bacillati</taxon>
        <taxon>Actinomycetota</taxon>
        <taxon>Actinomycetes</taxon>
        <taxon>Pseudonocardiales</taxon>
        <taxon>Pseudonocardiaceae</taxon>
        <taxon>Amycolatopsis</taxon>
    </lineage>
</organism>
<evidence type="ECO:0000256" key="3">
    <source>
        <dbReference type="SAM" id="MobiDB-lite"/>
    </source>
</evidence>
<protein>
    <submittedName>
        <fullName evidence="5">Regulatory protein, tetR family</fullName>
    </submittedName>
</protein>
<feature type="DNA-binding region" description="H-T-H motif" evidence="2">
    <location>
        <begin position="28"/>
        <end position="47"/>
    </location>
</feature>
<dbReference type="Gene3D" id="1.10.357.10">
    <property type="entry name" value="Tetracycline Repressor, domain 2"/>
    <property type="match status" value="1"/>
</dbReference>
<gene>
    <name evidence="5" type="ORF">SAMN04489732_112185</name>
</gene>
<dbReference type="GO" id="GO:0000976">
    <property type="term" value="F:transcription cis-regulatory region binding"/>
    <property type="evidence" value="ECO:0007669"/>
    <property type="project" value="TreeGrafter"/>
</dbReference>
<evidence type="ECO:0000256" key="2">
    <source>
        <dbReference type="PROSITE-ProRule" id="PRU00335"/>
    </source>
</evidence>
<evidence type="ECO:0000256" key="1">
    <source>
        <dbReference type="ARBA" id="ARBA00023125"/>
    </source>
</evidence>